<dbReference type="InterPro" id="IPR052099">
    <property type="entry name" value="Regulatory_TF_Diverse"/>
</dbReference>
<dbReference type="AlphaFoldDB" id="A0A0L0NSQ6"/>
<gene>
    <name evidence="3" type="ORF">QG37_06414</name>
</gene>
<dbReference type="VEuPathDB" id="FungiDB:CJI97_001155"/>
<organism evidence="3 4">
    <name type="scientific">Candidozyma auris</name>
    <name type="common">Yeast</name>
    <name type="synonym">Candida auris</name>
    <dbReference type="NCBI Taxonomy" id="498019"/>
    <lineage>
        <taxon>Eukaryota</taxon>
        <taxon>Fungi</taxon>
        <taxon>Dikarya</taxon>
        <taxon>Ascomycota</taxon>
        <taxon>Saccharomycotina</taxon>
        <taxon>Pichiomycetes</taxon>
        <taxon>Metschnikowiaceae</taxon>
        <taxon>Candidozyma</taxon>
    </lineage>
</organism>
<dbReference type="VEuPathDB" id="FungiDB:CJJ07_004982"/>
<feature type="compositionally biased region" description="Polar residues" evidence="1">
    <location>
        <begin position="203"/>
        <end position="220"/>
    </location>
</feature>
<name>A0A0L0NSQ6_CANAR</name>
<evidence type="ECO:0000259" key="2">
    <source>
        <dbReference type="PROSITE" id="PS50888"/>
    </source>
</evidence>
<feature type="compositionally biased region" description="Polar residues" evidence="1">
    <location>
        <begin position="34"/>
        <end position="45"/>
    </location>
</feature>
<dbReference type="SUPFAM" id="SSF47459">
    <property type="entry name" value="HLH, helix-loop-helix DNA-binding domain"/>
    <property type="match status" value="1"/>
</dbReference>
<feature type="compositionally biased region" description="Polar residues" evidence="1">
    <location>
        <begin position="156"/>
        <end position="173"/>
    </location>
</feature>
<proteinExistence type="predicted"/>
<feature type="compositionally biased region" description="Acidic residues" evidence="1">
    <location>
        <begin position="278"/>
        <end position="287"/>
    </location>
</feature>
<accession>A0A0L0NSQ6</accession>
<sequence>MYSPDDHRKSARLYNPQLPSLFHGPAEPPPQQDLDPSNLTDQPESFSPIFEEGENNSNTDSTDPTYPANNTNMDFSYPRMQNTPILDDHPGLDFDRDRMAPYEPFAVSPALANDFGALNPINYGNMGQHNTNTNSAGSLGLNLGNLSSSQGLALNHRSSQQKQPQSLNGSMGRTLNAMPSYGSSQYISGNYTGIKKWNDEDSQSSLGNSYQESTATTPSHIANKPQPVRAKSAHNLIEQRYRNKINDRFTALQMLVPTLRVIAKKAHKHRSGSVGSREEDEEDEEDMSSPPFDHDEDLEGLEPARKLNKGTILAKSIEYIKFLERKNERIKMEHRELVERARMMGIQLDESLLDGR</sequence>
<dbReference type="Gene3D" id="4.10.280.10">
    <property type="entry name" value="Helix-loop-helix DNA-binding domain"/>
    <property type="match status" value="1"/>
</dbReference>
<dbReference type="PROSITE" id="PS50888">
    <property type="entry name" value="BHLH"/>
    <property type="match status" value="1"/>
</dbReference>
<dbReference type="Proteomes" id="UP000037122">
    <property type="component" value="Unassembled WGS sequence"/>
</dbReference>
<feature type="region of interest" description="Disordered" evidence="1">
    <location>
        <begin position="1"/>
        <end position="71"/>
    </location>
</feature>
<protein>
    <recommendedName>
        <fullName evidence="2">BHLH domain-containing protein</fullName>
    </recommendedName>
</protein>
<dbReference type="InterPro" id="IPR011598">
    <property type="entry name" value="bHLH_dom"/>
</dbReference>
<dbReference type="EMBL" id="LGST01000043">
    <property type="protein sequence ID" value="KND97201.1"/>
    <property type="molecule type" value="Genomic_DNA"/>
</dbReference>
<dbReference type="VEuPathDB" id="FungiDB:B9J08_001449"/>
<feature type="domain" description="BHLH" evidence="2">
    <location>
        <begin position="229"/>
        <end position="323"/>
    </location>
</feature>
<dbReference type="VEuPathDB" id="FungiDB:QG37_06414"/>
<dbReference type="PANTHER" id="PTHR47336:SF2">
    <property type="entry name" value="TRANSCRIPTION FACTOR HMS1-RELATED"/>
    <property type="match status" value="1"/>
</dbReference>
<evidence type="ECO:0000256" key="1">
    <source>
        <dbReference type="SAM" id="MobiDB-lite"/>
    </source>
</evidence>
<dbReference type="SMART" id="SM00353">
    <property type="entry name" value="HLH"/>
    <property type="match status" value="1"/>
</dbReference>
<reference evidence="4" key="1">
    <citation type="journal article" date="2015" name="BMC Genomics">
        <title>Draft genome of a commonly misdiagnosed multidrug resistant pathogen Candida auris.</title>
        <authorList>
            <person name="Chatterjee S."/>
            <person name="Alampalli S.V."/>
            <person name="Nageshan R.K."/>
            <person name="Chettiar S.T."/>
            <person name="Joshi S."/>
            <person name="Tatu U.S."/>
        </authorList>
    </citation>
    <scope>NUCLEOTIDE SEQUENCE [LARGE SCALE GENOMIC DNA]</scope>
    <source>
        <strain evidence="4">6684</strain>
    </source>
</reference>
<feature type="compositionally biased region" description="Polar residues" evidence="1">
    <location>
        <begin position="55"/>
        <end position="71"/>
    </location>
</feature>
<dbReference type="VEuPathDB" id="FungiDB:CJI96_0001196"/>
<evidence type="ECO:0000313" key="4">
    <source>
        <dbReference type="Proteomes" id="UP000037122"/>
    </source>
</evidence>
<feature type="region of interest" description="Disordered" evidence="1">
    <location>
        <begin position="201"/>
        <end position="229"/>
    </location>
</feature>
<dbReference type="PANTHER" id="PTHR47336">
    <property type="entry name" value="TRANSCRIPTION FACTOR HMS1-RELATED"/>
    <property type="match status" value="1"/>
</dbReference>
<dbReference type="Pfam" id="PF00010">
    <property type="entry name" value="HLH"/>
    <property type="match status" value="1"/>
</dbReference>
<comment type="caution">
    <text evidence="3">The sequence shown here is derived from an EMBL/GenBank/DDBJ whole genome shotgun (WGS) entry which is preliminary data.</text>
</comment>
<dbReference type="VEuPathDB" id="FungiDB:CJJ09_003700"/>
<feature type="region of interest" description="Disordered" evidence="1">
    <location>
        <begin position="153"/>
        <end position="175"/>
    </location>
</feature>
<dbReference type="GO" id="GO:0046983">
    <property type="term" value="F:protein dimerization activity"/>
    <property type="evidence" value="ECO:0007669"/>
    <property type="project" value="InterPro"/>
</dbReference>
<evidence type="ECO:0000313" key="3">
    <source>
        <dbReference type="EMBL" id="KND97201.1"/>
    </source>
</evidence>
<feature type="region of interest" description="Disordered" evidence="1">
    <location>
        <begin position="265"/>
        <end position="298"/>
    </location>
</feature>
<dbReference type="InterPro" id="IPR036638">
    <property type="entry name" value="HLH_DNA-bd_sf"/>
</dbReference>